<dbReference type="AlphaFoldDB" id="A0A832YSZ7"/>
<dbReference type="EMBL" id="DQTV01000071">
    <property type="protein sequence ID" value="HIP57195.1"/>
    <property type="molecule type" value="Genomic_DNA"/>
</dbReference>
<keyword evidence="2" id="KW-0689">Ribosomal protein</keyword>
<keyword evidence="2" id="KW-0687">Ribonucleoprotein</keyword>
<feature type="region of interest" description="Disordered" evidence="1">
    <location>
        <begin position="1"/>
        <end position="24"/>
    </location>
</feature>
<organism evidence="2 3">
    <name type="scientific">Ignisphaera aggregans</name>
    <dbReference type="NCBI Taxonomy" id="334771"/>
    <lineage>
        <taxon>Archaea</taxon>
        <taxon>Thermoproteota</taxon>
        <taxon>Thermoprotei</taxon>
        <taxon>Desulfurococcales</taxon>
        <taxon>Desulfurococcaceae</taxon>
        <taxon>Ignisphaera</taxon>
    </lineage>
</organism>
<accession>A0A832YSZ7</accession>
<reference evidence="2" key="1">
    <citation type="journal article" date="2020" name="ISME J.">
        <title>Gammaproteobacteria mediating utilization of methyl-, sulfur- and petroleum organic compounds in deep ocean hydrothermal plumes.</title>
        <authorList>
            <person name="Zhou Z."/>
            <person name="Liu Y."/>
            <person name="Pan J."/>
            <person name="Cron B.R."/>
            <person name="Toner B.M."/>
            <person name="Anantharaman K."/>
            <person name="Breier J.A."/>
            <person name="Dick G.J."/>
            <person name="Li M."/>
        </authorList>
    </citation>
    <scope>NUCLEOTIDE SEQUENCE</scope>
    <source>
        <strain evidence="2">SZUA-1435</strain>
    </source>
</reference>
<sequence length="24" mass="2664">KKEEEKKETVSEEQLAEGLAALFG</sequence>
<evidence type="ECO:0000313" key="3">
    <source>
        <dbReference type="Proteomes" id="UP000605805"/>
    </source>
</evidence>
<protein>
    <submittedName>
        <fullName evidence="2">50S ribosomal protein P1</fullName>
    </submittedName>
</protein>
<gene>
    <name evidence="2" type="primary">rpl12p</name>
    <name evidence="2" type="ORF">EYH02_03890</name>
</gene>
<dbReference type="GO" id="GO:0005840">
    <property type="term" value="C:ribosome"/>
    <property type="evidence" value="ECO:0007669"/>
    <property type="project" value="UniProtKB-KW"/>
</dbReference>
<proteinExistence type="predicted"/>
<name>A0A832YSZ7_9CREN</name>
<feature type="non-terminal residue" evidence="2">
    <location>
        <position position="1"/>
    </location>
</feature>
<feature type="compositionally biased region" description="Basic and acidic residues" evidence="1">
    <location>
        <begin position="1"/>
        <end position="10"/>
    </location>
</feature>
<evidence type="ECO:0000256" key="1">
    <source>
        <dbReference type="SAM" id="MobiDB-lite"/>
    </source>
</evidence>
<dbReference type="Proteomes" id="UP000605805">
    <property type="component" value="Unassembled WGS sequence"/>
</dbReference>
<comment type="caution">
    <text evidence="2">The sequence shown here is derived from an EMBL/GenBank/DDBJ whole genome shotgun (WGS) entry which is preliminary data.</text>
</comment>
<evidence type="ECO:0000313" key="2">
    <source>
        <dbReference type="EMBL" id="HIP57195.1"/>
    </source>
</evidence>